<evidence type="ECO:0000313" key="6">
    <source>
        <dbReference type="Proteomes" id="UP000026962"/>
    </source>
</evidence>
<keyword evidence="2 3" id="KW-0808">Transferase</keyword>
<proteinExistence type="inferred from homology"/>
<feature type="domain" description="Sulfotransferase" evidence="4">
    <location>
        <begin position="59"/>
        <end position="128"/>
    </location>
</feature>
<dbReference type="InterPro" id="IPR000863">
    <property type="entry name" value="Sulfotransferase_dom"/>
</dbReference>
<reference evidence="5" key="2">
    <citation type="submission" date="2018-05" db="EMBL/GenBank/DDBJ databases">
        <title>OpunRS2 (Oryza punctata Reference Sequence Version 2).</title>
        <authorList>
            <person name="Zhang J."/>
            <person name="Kudrna D."/>
            <person name="Lee S."/>
            <person name="Talag J."/>
            <person name="Welchert J."/>
            <person name="Wing R.A."/>
        </authorList>
    </citation>
    <scope>NUCLEOTIDE SEQUENCE [LARGE SCALE GENOMIC DNA]</scope>
</reference>
<evidence type="ECO:0000256" key="3">
    <source>
        <dbReference type="RuleBase" id="RU361155"/>
    </source>
</evidence>
<dbReference type="STRING" id="4537.A0A0E0LTG6"/>
<sequence>MCREGEEWEVVVSSVEEAVQGIPVLAKENDEYRVVFWSPHRRLPAMRSVQPSTASRKEAGVVTKIADLCSIYNLRNQKVNKYGLFGGDVKISHESFFRKGMVGDWTNHMTLEMAERLDPILREKLDGSELIV</sequence>
<dbReference type="HOGENOM" id="CLU_1920516_0_0_1"/>
<reference evidence="5" key="1">
    <citation type="submission" date="2015-04" db="UniProtKB">
        <authorList>
            <consortium name="EnsemblPlants"/>
        </authorList>
    </citation>
    <scope>IDENTIFICATION</scope>
</reference>
<evidence type="ECO:0000256" key="1">
    <source>
        <dbReference type="ARBA" id="ARBA00005771"/>
    </source>
</evidence>
<dbReference type="Gene3D" id="3.40.50.300">
    <property type="entry name" value="P-loop containing nucleotide triphosphate hydrolases"/>
    <property type="match status" value="1"/>
</dbReference>
<dbReference type="GO" id="GO:0008146">
    <property type="term" value="F:sulfotransferase activity"/>
    <property type="evidence" value="ECO:0007669"/>
    <property type="project" value="InterPro"/>
</dbReference>
<protein>
    <recommendedName>
        <fullName evidence="3">Sulfotransferase</fullName>
        <ecNumber evidence="3">2.8.2.-</ecNumber>
    </recommendedName>
</protein>
<evidence type="ECO:0000259" key="4">
    <source>
        <dbReference type="Pfam" id="PF00685"/>
    </source>
</evidence>
<dbReference type="PANTHER" id="PTHR11783">
    <property type="entry name" value="SULFOTRANSFERASE SULT"/>
    <property type="match status" value="1"/>
</dbReference>
<dbReference type="SUPFAM" id="SSF52540">
    <property type="entry name" value="P-loop containing nucleoside triphosphate hydrolases"/>
    <property type="match status" value="1"/>
</dbReference>
<dbReference type="Proteomes" id="UP000026962">
    <property type="component" value="Chromosome 8"/>
</dbReference>
<dbReference type="Pfam" id="PF00685">
    <property type="entry name" value="Sulfotransfer_1"/>
    <property type="match status" value="1"/>
</dbReference>
<evidence type="ECO:0000256" key="2">
    <source>
        <dbReference type="ARBA" id="ARBA00022679"/>
    </source>
</evidence>
<dbReference type="eggNOG" id="KOG1584">
    <property type="taxonomic scope" value="Eukaryota"/>
</dbReference>
<organism evidence="5">
    <name type="scientific">Oryza punctata</name>
    <name type="common">Red rice</name>
    <dbReference type="NCBI Taxonomy" id="4537"/>
    <lineage>
        <taxon>Eukaryota</taxon>
        <taxon>Viridiplantae</taxon>
        <taxon>Streptophyta</taxon>
        <taxon>Embryophyta</taxon>
        <taxon>Tracheophyta</taxon>
        <taxon>Spermatophyta</taxon>
        <taxon>Magnoliopsida</taxon>
        <taxon>Liliopsida</taxon>
        <taxon>Poales</taxon>
        <taxon>Poaceae</taxon>
        <taxon>BOP clade</taxon>
        <taxon>Oryzoideae</taxon>
        <taxon>Oryzeae</taxon>
        <taxon>Oryzinae</taxon>
        <taxon>Oryza</taxon>
    </lineage>
</organism>
<keyword evidence="6" id="KW-1185">Reference proteome</keyword>
<dbReference type="EC" id="2.8.2.-" evidence="3"/>
<dbReference type="InterPro" id="IPR027417">
    <property type="entry name" value="P-loop_NTPase"/>
</dbReference>
<name>A0A0E0LTG6_ORYPU</name>
<dbReference type="Gramene" id="OPUNC08G08900.1">
    <property type="protein sequence ID" value="OPUNC08G08900.1"/>
    <property type="gene ID" value="OPUNC08G08900"/>
</dbReference>
<accession>A0A0E0LTG6</accession>
<dbReference type="AlphaFoldDB" id="A0A0E0LTG6"/>
<dbReference type="EnsemblPlants" id="OPUNC08G08900.1">
    <property type="protein sequence ID" value="OPUNC08G08900.1"/>
    <property type="gene ID" value="OPUNC08G08900"/>
</dbReference>
<comment type="similarity">
    <text evidence="1 3">Belongs to the sulfotransferase 1 family.</text>
</comment>
<evidence type="ECO:0000313" key="5">
    <source>
        <dbReference type="EnsemblPlants" id="OPUNC08G08900.1"/>
    </source>
</evidence>